<accession>A0AAN9T7F2</accession>
<name>A0AAN9T7F2_9HEMI</name>
<keyword evidence="3" id="KW-1185">Reference proteome</keyword>
<sequence length="201" mass="22864">MSSRFHRIGYWISSLNSADSILIFDSENRFQESSLRVGDEYAAKFWDGVRLDCRVYVQTRGGFGAFWGEKYNSYEECEGEGWPVAVEEAHKASRLARSDERATVEGSRGRAVAWLRRRVPVENGKPKERGRKSEAYFASFPRSIPPPPPPPHPPGTPLHTPPYRMHRASSRSRHPSARPALRTPRIECWDLLLPEKSSAGR</sequence>
<feature type="compositionally biased region" description="Pro residues" evidence="1">
    <location>
        <begin position="143"/>
        <end position="160"/>
    </location>
</feature>
<dbReference type="EMBL" id="JBBCAQ010000036">
    <property type="protein sequence ID" value="KAK7575469.1"/>
    <property type="molecule type" value="Genomic_DNA"/>
</dbReference>
<evidence type="ECO:0000313" key="2">
    <source>
        <dbReference type="EMBL" id="KAK7575469.1"/>
    </source>
</evidence>
<dbReference type="Proteomes" id="UP001367676">
    <property type="component" value="Unassembled WGS sequence"/>
</dbReference>
<evidence type="ECO:0000313" key="3">
    <source>
        <dbReference type="Proteomes" id="UP001367676"/>
    </source>
</evidence>
<gene>
    <name evidence="2" type="ORF">V9T40_011755</name>
</gene>
<dbReference type="AlphaFoldDB" id="A0AAN9T7F2"/>
<feature type="compositionally biased region" description="Basic residues" evidence="1">
    <location>
        <begin position="164"/>
        <end position="176"/>
    </location>
</feature>
<organism evidence="2 3">
    <name type="scientific">Parthenolecanium corni</name>
    <dbReference type="NCBI Taxonomy" id="536013"/>
    <lineage>
        <taxon>Eukaryota</taxon>
        <taxon>Metazoa</taxon>
        <taxon>Ecdysozoa</taxon>
        <taxon>Arthropoda</taxon>
        <taxon>Hexapoda</taxon>
        <taxon>Insecta</taxon>
        <taxon>Pterygota</taxon>
        <taxon>Neoptera</taxon>
        <taxon>Paraneoptera</taxon>
        <taxon>Hemiptera</taxon>
        <taxon>Sternorrhyncha</taxon>
        <taxon>Coccoidea</taxon>
        <taxon>Coccidae</taxon>
        <taxon>Parthenolecanium</taxon>
    </lineage>
</organism>
<evidence type="ECO:0000256" key="1">
    <source>
        <dbReference type="SAM" id="MobiDB-lite"/>
    </source>
</evidence>
<feature type="region of interest" description="Disordered" evidence="1">
    <location>
        <begin position="139"/>
        <end position="181"/>
    </location>
</feature>
<comment type="caution">
    <text evidence="2">The sequence shown here is derived from an EMBL/GenBank/DDBJ whole genome shotgun (WGS) entry which is preliminary data.</text>
</comment>
<reference evidence="2 3" key="1">
    <citation type="submission" date="2024-03" db="EMBL/GenBank/DDBJ databases">
        <title>Adaptation during the transition from Ophiocordyceps entomopathogen to insect associate is accompanied by gene loss and intensified selection.</title>
        <authorList>
            <person name="Ward C.M."/>
            <person name="Onetto C.A."/>
            <person name="Borneman A.R."/>
        </authorList>
    </citation>
    <scope>NUCLEOTIDE SEQUENCE [LARGE SCALE GENOMIC DNA]</scope>
    <source>
        <strain evidence="2">AWRI1</strain>
        <tissue evidence="2">Single Adult Female</tissue>
    </source>
</reference>
<proteinExistence type="predicted"/>
<protein>
    <submittedName>
        <fullName evidence="2">Uncharacterized protein</fullName>
    </submittedName>
</protein>